<dbReference type="EMBL" id="CP031743">
    <property type="protein sequence ID" value="AXQ88709.1"/>
    <property type="molecule type" value="Genomic_DNA"/>
</dbReference>
<evidence type="ECO:0000313" key="2">
    <source>
        <dbReference type="EMBL" id="AXQ88709.1"/>
    </source>
</evidence>
<reference evidence="2" key="1">
    <citation type="submission" date="2018-08" db="EMBL/GenBank/DDBJ databases">
        <title>Complete genome sequence of Acinetobacter baumannii strain WM99c.</title>
        <authorList>
            <person name="Nigro S.J."/>
            <person name="Wick R.R."/>
            <person name="Holt K.E."/>
            <person name="Hall R.M."/>
        </authorList>
    </citation>
    <scope>NUCLEOTIDE SEQUENCE</scope>
    <source>
        <strain evidence="2">WM99c</strain>
    </source>
</reference>
<protein>
    <submittedName>
        <fullName evidence="2">Orf4b</fullName>
    </submittedName>
</protein>
<dbReference type="RefSeq" id="WP_001144971.1">
    <property type="nucleotide sequence ID" value="NZ_AERY01000120.1"/>
</dbReference>
<organism evidence="2">
    <name type="scientific">Acinetobacter baumannii WM99c</name>
    <dbReference type="NCBI Taxonomy" id="945555"/>
    <lineage>
        <taxon>Bacteria</taxon>
        <taxon>Pseudomonadati</taxon>
        <taxon>Pseudomonadota</taxon>
        <taxon>Gammaproteobacteria</taxon>
        <taxon>Moraxellales</taxon>
        <taxon>Moraxellaceae</taxon>
        <taxon>Acinetobacter</taxon>
        <taxon>Acinetobacter calcoaceticus/baumannii complex</taxon>
    </lineage>
</organism>
<proteinExistence type="predicted"/>
<feature type="region of interest" description="Disordered" evidence="1">
    <location>
        <begin position="326"/>
        <end position="433"/>
    </location>
</feature>
<gene>
    <name evidence="2" type="ORF">BSF95_00284</name>
</gene>
<feature type="compositionally biased region" description="Basic and acidic residues" evidence="1">
    <location>
        <begin position="330"/>
        <end position="350"/>
    </location>
</feature>
<name>A0A385ER56_ACIBA</name>
<sequence>MPVNNDKITTIDCFPNDNISRVVYRYGGLVRNEDNDSTNPFVEVLLIEIRKSDQWLFLDKCSTFLVPVLDLDAVQHGSIWDGNVLTNYTYRFSGKLITKRFSFDFSNNKPRNIKLSDKIPDTSEYYIPLKNYFLPNKVDYVLQGYPFTKYTNDSYRKVNHCLMHSNDGTQVITSSIHILHSLFVNRKDIRGLLLSTSGQSIINRFLESYTTEVENDNIEYKIKIRKPYEDIGETAIIFLANLALNPYVQTIVDKIQRSMEVTEFHHLQHGTGIRYPIVYPPHPTKLFLEAEGIWLDDNKTRFFITRVKKFDPINDHMIDVNKDLTNTVSKTDEKNPRPREKSQNKNEHINTQKPPSRTSGEYRKRSDVETGNTQNILKYSFNEPANDPIEVGTSNHPYSDKSEDVETSSDEPYGNKNTKTKKSETTDNPPSRDERFDIQYIIQSLNHLTLDTTSPLERVYSIDILGNEIHGFNLLQIKKLVPQPKHPSWIDAEFGRKLLFLKLELKDQHDQYYLIDIHKNKSHEAFCAFIIVSPHKLTREQIKNICIELENAKGIKKWTLRCESFTKKIISIKHSSATPDEWKNRFKNLFSTLIN</sequence>
<accession>A0A385ER56</accession>
<feature type="compositionally biased region" description="Basic and acidic residues" evidence="1">
    <location>
        <begin position="421"/>
        <end position="433"/>
    </location>
</feature>
<evidence type="ECO:0000256" key="1">
    <source>
        <dbReference type="SAM" id="MobiDB-lite"/>
    </source>
</evidence>
<dbReference type="AlphaFoldDB" id="A0A385ER56"/>